<feature type="region of interest" description="Disordered" evidence="1">
    <location>
        <begin position="69"/>
        <end position="93"/>
    </location>
</feature>
<evidence type="ECO:0000256" key="1">
    <source>
        <dbReference type="SAM" id="MobiDB-lite"/>
    </source>
</evidence>
<name>A0A9U8E996_BIOGL</name>
<dbReference type="OMA" id="HKPRIIQ"/>
<feature type="region of interest" description="Disordered" evidence="1">
    <location>
        <begin position="198"/>
        <end position="224"/>
    </location>
</feature>
<dbReference type="AlphaFoldDB" id="A0A9U8E996"/>
<feature type="compositionally biased region" description="Basic residues" evidence="1">
    <location>
        <begin position="78"/>
        <end position="88"/>
    </location>
</feature>
<feature type="compositionally biased region" description="Basic and acidic residues" evidence="1">
    <location>
        <begin position="212"/>
        <end position="224"/>
    </location>
</feature>
<dbReference type="RefSeq" id="XP_013077388.2">
    <property type="nucleotide sequence ID" value="XM_013221934.2"/>
</dbReference>
<dbReference type="GeneID" id="106063540"/>
<organism evidence="2 3">
    <name type="scientific">Biomphalaria glabrata</name>
    <name type="common">Bloodfluke planorb</name>
    <name type="synonym">Freshwater snail</name>
    <dbReference type="NCBI Taxonomy" id="6526"/>
    <lineage>
        <taxon>Eukaryota</taxon>
        <taxon>Metazoa</taxon>
        <taxon>Spiralia</taxon>
        <taxon>Lophotrochozoa</taxon>
        <taxon>Mollusca</taxon>
        <taxon>Gastropoda</taxon>
        <taxon>Heterobranchia</taxon>
        <taxon>Euthyneura</taxon>
        <taxon>Panpulmonata</taxon>
        <taxon>Hygrophila</taxon>
        <taxon>Lymnaeoidea</taxon>
        <taxon>Planorbidae</taxon>
        <taxon>Biomphalaria</taxon>
    </lineage>
</organism>
<sequence>MDTSMHPFRLADALNTWRPDYVVRSFLPHINIVRQPVFSARLGSYGRLKRVDSLDSIITNLSLLSCSSYGKRTPPSPKLRRRGRRKPKKSADQGMESIWVRLASKRGGIWNKMFQNNAMHAHVDSETEIFKCLSEEEKHLVVGAGMKRSVCLKRCPSETRLTKCSRTIKSRHHSASGRLDCTMVTLSHSLKTIINLQKQPHSHTQSEAADTNTERHNESVWHEDSRNLDLDEKHELTVKVKNELRATTSALRKVTGYGEGFSFRPFLRPLEDYPHLVADDYSRTAKFPHVMRISPHLSKVIVHDMAVRMGMPRYHEIRVQDMNRWNSGHALDRAHRNLKVFNWLHSLKEWEFDIPSVDTEEFKMDVAVVDEIIESVDDSVTKLATLD</sequence>
<protein>
    <submittedName>
        <fullName evidence="3">Uncharacterized protein LOC106063540</fullName>
    </submittedName>
</protein>
<accession>A0A9U8E996</accession>
<proteinExistence type="predicted"/>
<evidence type="ECO:0000313" key="3">
    <source>
        <dbReference type="RefSeq" id="XP_013077388.2"/>
    </source>
</evidence>
<dbReference type="Proteomes" id="UP001165740">
    <property type="component" value="Chromosome 1"/>
</dbReference>
<gene>
    <name evidence="3" type="primary">LOC106063540</name>
</gene>
<keyword evidence="2" id="KW-1185">Reference proteome</keyword>
<reference evidence="3" key="1">
    <citation type="submission" date="2025-08" db="UniProtKB">
        <authorList>
            <consortium name="RefSeq"/>
        </authorList>
    </citation>
    <scope>IDENTIFICATION</scope>
</reference>
<feature type="compositionally biased region" description="Polar residues" evidence="1">
    <location>
        <begin position="198"/>
        <end position="211"/>
    </location>
</feature>
<evidence type="ECO:0000313" key="2">
    <source>
        <dbReference type="Proteomes" id="UP001165740"/>
    </source>
</evidence>
<dbReference type="OrthoDB" id="6130045at2759"/>